<dbReference type="InterPro" id="IPR050832">
    <property type="entry name" value="Bact_Acetyltransf"/>
</dbReference>
<dbReference type="Proteomes" id="UP000095081">
    <property type="component" value="Unassembled WGS sequence"/>
</dbReference>
<protein>
    <submittedName>
        <fullName evidence="4">Acetyltransferase</fullName>
    </submittedName>
</protein>
<proteinExistence type="predicted"/>
<keyword evidence="2" id="KW-0012">Acyltransferase</keyword>
<gene>
    <name evidence="4" type="ORF">BBG20_23395</name>
</gene>
<dbReference type="Pfam" id="PF00583">
    <property type="entry name" value="Acetyltransf_1"/>
    <property type="match status" value="1"/>
</dbReference>
<dbReference type="InterPro" id="IPR016181">
    <property type="entry name" value="Acyl_CoA_acyltransferase"/>
</dbReference>
<evidence type="ECO:0000256" key="1">
    <source>
        <dbReference type="ARBA" id="ARBA00022679"/>
    </source>
</evidence>
<sequence length="176" mass="18757">MTCLIRDAIPQDALCIGVLGMQVFLDTYATEGIRSAIAKEALHAFAPESIAQLIAEPGTALIVAEVNNHLVGFAQIQLEAGHALIEAANVAELQRLYIQERFTGRGIGNQLLHAAEQRAASAGAALLWATVWAGNARALGFYPRRGYAVLGAPTYTFQGETHENRLFGKALDATAA</sequence>
<dbReference type="SUPFAM" id="SSF55729">
    <property type="entry name" value="Acyl-CoA N-acyltransferases (Nat)"/>
    <property type="match status" value="1"/>
</dbReference>
<dbReference type="RefSeq" id="WP_065907629.1">
    <property type="nucleotide sequence ID" value="NZ_MAUE01000037.1"/>
</dbReference>
<comment type="caution">
    <text evidence="4">The sequence shown here is derived from an EMBL/GenBank/DDBJ whole genome shotgun (WGS) entry which is preliminary data.</text>
</comment>
<keyword evidence="1" id="KW-0808">Transferase</keyword>
<name>A0ABX2YXE4_9PSED</name>
<dbReference type="EMBL" id="MAUE01000037">
    <property type="protein sequence ID" value="OCW21775.1"/>
    <property type="molecule type" value="Genomic_DNA"/>
</dbReference>
<dbReference type="InterPro" id="IPR000182">
    <property type="entry name" value="GNAT_dom"/>
</dbReference>
<reference evidence="4 5" key="1">
    <citation type="submission" date="2016-06" db="EMBL/GenBank/DDBJ databases">
        <title>Draft genome sequence of Pseudomonas sp. S1E40, a novel strain antagonistic activity to fungal plant pathogen.</title>
        <authorList>
            <person name="Tambong J.T."/>
            <person name="Tchagang C."/>
            <person name="Xu R."/>
        </authorList>
    </citation>
    <scope>NUCLEOTIDE SEQUENCE [LARGE SCALE GENOMIC DNA]</scope>
    <source>
        <strain evidence="4 5">S1E40</strain>
    </source>
</reference>
<organism evidence="4 5">
    <name type="scientific">Pseudomonas aylmerensis</name>
    <dbReference type="NCBI Taxonomy" id="1869229"/>
    <lineage>
        <taxon>Bacteria</taxon>
        <taxon>Pseudomonadati</taxon>
        <taxon>Pseudomonadota</taxon>
        <taxon>Gammaproteobacteria</taxon>
        <taxon>Pseudomonadales</taxon>
        <taxon>Pseudomonadaceae</taxon>
        <taxon>Pseudomonas</taxon>
    </lineage>
</organism>
<dbReference type="CDD" id="cd04301">
    <property type="entry name" value="NAT_SF"/>
    <property type="match status" value="1"/>
</dbReference>
<evidence type="ECO:0000259" key="3">
    <source>
        <dbReference type="PROSITE" id="PS51186"/>
    </source>
</evidence>
<dbReference type="PROSITE" id="PS51186">
    <property type="entry name" value="GNAT"/>
    <property type="match status" value="1"/>
</dbReference>
<evidence type="ECO:0000313" key="5">
    <source>
        <dbReference type="Proteomes" id="UP000095081"/>
    </source>
</evidence>
<dbReference type="Gene3D" id="3.40.630.30">
    <property type="match status" value="1"/>
</dbReference>
<accession>A0ABX2YXE4</accession>
<feature type="domain" description="N-acetyltransferase" evidence="3">
    <location>
        <begin position="23"/>
        <end position="172"/>
    </location>
</feature>
<keyword evidence="5" id="KW-1185">Reference proteome</keyword>
<evidence type="ECO:0000313" key="4">
    <source>
        <dbReference type="EMBL" id="OCW21775.1"/>
    </source>
</evidence>
<dbReference type="PANTHER" id="PTHR43877">
    <property type="entry name" value="AMINOALKYLPHOSPHONATE N-ACETYLTRANSFERASE-RELATED-RELATED"/>
    <property type="match status" value="1"/>
</dbReference>
<evidence type="ECO:0000256" key="2">
    <source>
        <dbReference type="ARBA" id="ARBA00023315"/>
    </source>
</evidence>